<sequence>RSWLICTPQDSSPPLPRRPKSHTYTHTHTHIYTHKCLHRAFAAAGSSAKYGSGEAKVAVRRRLSLTPSIPRFARVGDVFQSGVIVTVGSAPATVNVQLKVDGGALSATGPLRQTVVFRSEEDLQQEIRFALSAVTVGSANLTFIAQDAQQPGGGEDALQTELQVLGQQGDVWVATSFALTALPPSINASSSSGSSSGGGGVVQWQEGMELPVAVPGSGSLNLTVGVGYFPAIASMYDTLRQTDANRMYPAAAPALLWATLPAVLSYYRH</sequence>
<evidence type="ECO:0000256" key="1">
    <source>
        <dbReference type="ARBA" id="ARBA00001947"/>
    </source>
</evidence>
<dbReference type="AlphaFoldDB" id="A0A8J4FTC0"/>
<dbReference type="GO" id="GO:0004866">
    <property type="term" value="F:endopeptidase inhibitor activity"/>
    <property type="evidence" value="ECO:0007669"/>
    <property type="project" value="InterPro"/>
</dbReference>
<protein>
    <recommendedName>
        <fullName evidence="10">Alpha-2-macroglobulin domain-containing protein</fullName>
    </recommendedName>
</protein>
<comment type="cofactor">
    <cofactor evidence="1">
        <name>Zn(2+)</name>
        <dbReference type="ChEBI" id="CHEBI:29105"/>
    </cofactor>
</comment>
<keyword evidence="7" id="KW-0378">Hydrolase</keyword>
<evidence type="ECO:0000256" key="8">
    <source>
        <dbReference type="ARBA" id="ARBA00022833"/>
    </source>
</evidence>
<evidence type="ECO:0000313" key="12">
    <source>
        <dbReference type="Proteomes" id="UP000747110"/>
    </source>
</evidence>
<feature type="non-terminal residue" evidence="11">
    <location>
        <position position="1"/>
    </location>
</feature>
<accession>A0A8J4FTC0</accession>
<dbReference type="PANTHER" id="PTHR13062:SF12">
    <property type="entry name" value="ALPHA-2-MACROGLOBULIN DOMAIN-CONTAINING PROTEIN"/>
    <property type="match status" value="1"/>
</dbReference>
<dbReference type="GO" id="GO:0046872">
    <property type="term" value="F:metal ion binding"/>
    <property type="evidence" value="ECO:0007669"/>
    <property type="project" value="UniProtKB-KW"/>
</dbReference>
<dbReference type="EMBL" id="BNCP01000035">
    <property type="protein sequence ID" value="GIL86090.1"/>
    <property type="molecule type" value="Genomic_DNA"/>
</dbReference>
<evidence type="ECO:0000256" key="4">
    <source>
        <dbReference type="ARBA" id="ARBA00022670"/>
    </source>
</evidence>
<dbReference type="GO" id="GO:0008237">
    <property type="term" value="F:metallopeptidase activity"/>
    <property type="evidence" value="ECO:0007669"/>
    <property type="project" value="UniProtKB-KW"/>
</dbReference>
<feature type="domain" description="Alpha-2-macroglobulin" evidence="10">
    <location>
        <begin position="2"/>
        <end position="98"/>
    </location>
</feature>
<gene>
    <name evidence="11" type="ORF">Vretifemale_14533</name>
</gene>
<dbReference type="PANTHER" id="PTHR13062">
    <property type="entry name" value="COLLAGENASE"/>
    <property type="match status" value="1"/>
</dbReference>
<comment type="caution">
    <text evidence="11">The sequence shown here is derived from an EMBL/GenBank/DDBJ whole genome shotgun (WGS) entry which is preliminary data.</text>
</comment>
<keyword evidence="4" id="KW-0645">Protease</keyword>
<evidence type="ECO:0000256" key="2">
    <source>
        <dbReference type="ARBA" id="ARBA00004613"/>
    </source>
</evidence>
<keyword evidence="9" id="KW-0482">Metalloprotease</keyword>
<dbReference type="GO" id="GO:0006508">
    <property type="term" value="P:proteolysis"/>
    <property type="evidence" value="ECO:0007669"/>
    <property type="project" value="UniProtKB-KW"/>
</dbReference>
<dbReference type="GO" id="GO:0005576">
    <property type="term" value="C:extracellular region"/>
    <property type="evidence" value="ECO:0007669"/>
    <property type="project" value="UniProtKB-SubCell"/>
</dbReference>
<dbReference type="OrthoDB" id="543368at2759"/>
<feature type="non-terminal residue" evidence="11">
    <location>
        <position position="269"/>
    </location>
</feature>
<dbReference type="SMART" id="SM01360">
    <property type="entry name" value="A2M"/>
    <property type="match status" value="1"/>
</dbReference>
<dbReference type="InterPro" id="IPR001599">
    <property type="entry name" value="Macroglobln_a2"/>
</dbReference>
<name>A0A8J4FTC0_9CHLO</name>
<keyword evidence="3" id="KW-0964">Secreted</keyword>
<keyword evidence="12" id="KW-1185">Reference proteome</keyword>
<dbReference type="Proteomes" id="UP000747110">
    <property type="component" value="Unassembled WGS sequence"/>
</dbReference>
<evidence type="ECO:0000256" key="3">
    <source>
        <dbReference type="ARBA" id="ARBA00022525"/>
    </source>
</evidence>
<evidence type="ECO:0000313" key="11">
    <source>
        <dbReference type="EMBL" id="GIL86090.1"/>
    </source>
</evidence>
<reference evidence="11" key="1">
    <citation type="journal article" date="2021" name="Proc. Natl. Acad. Sci. U.S.A.">
        <title>Three genomes in the algal genus Volvox reveal the fate of a haploid sex-determining region after a transition to homothallism.</title>
        <authorList>
            <person name="Yamamoto K."/>
            <person name="Hamaji T."/>
            <person name="Kawai-Toyooka H."/>
            <person name="Matsuzaki R."/>
            <person name="Takahashi F."/>
            <person name="Nishimura Y."/>
            <person name="Kawachi M."/>
            <person name="Noguchi H."/>
            <person name="Minakuchi Y."/>
            <person name="Umen J.G."/>
            <person name="Toyoda A."/>
            <person name="Nozaki H."/>
        </authorList>
    </citation>
    <scope>NUCLEOTIDE SEQUENCE</scope>
    <source>
        <strain evidence="11">NIES-3786</strain>
    </source>
</reference>
<keyword evidence="8" id="KW-0862">Zinc</keyword>
<evidence type="ECO:0000256" key="6">
    <source>
        <dbReference type="ARBA" id="ARBA00022729"/>
    </source>
</evidence>
<evidence type="ECO:0000256" key="9">
    <source>
        <dbReference type="ARBA" id="ARBA00023049"/>
    </source>
</evidence>
<evidence type="ECO:0000259" key="10">
    <source>
        <dbReference type="SMART" id="SM01360"/>
    </source>
</evidence>
<evidence type="ECO:0000256" key="7">
    <source>
        <dbReference type="ARBA" id="ARBA00022801"/>
    </source>
</evidence>
<keyword evidence="6" id="KW-0732">Signal</keyword>
<evidence type="ECO:0000256" key="5">
    <source>
        <dbReference type="ARBA" id="ARBA00022723"/>
    </source>
</evidence>
<organism evidence="11 12">
    <name type="scientific">Volvox reticuliferus</name>
    <dbReference type="NCBI Taxonomy" id="1737510"/>
    <lineage>
        <taxon>Eukaryota</taxon>
        <taxon>Viridiplantae</taxon>
        <taxon>Chlorophyta</taxon>
        <taxon>core chlorophytes</taxon>
        <taxon>Chlorophyceae</taxon>
        <taxon>CS clade</taxon>
        <taxon>Chlamydomonadales</taxon>
        <taxon>Volvocaceae</taxon>
        <taxon>Volvox</taxon>
    </lineage>
</organism>
<keyword evidence="5" id="KW-0479">Metal-binding</keyword>
<proteinExistence type="predicted"/>
<comment type="subcellular location">
    <subcellularLocation>
        <location evidence="2">Secreted</location>
    </subcellularLocation>
</comment>